<dbReference type="InterPro" id="IPR023393">
    <property type="entry name" value="START-like_dom_sf"/>
</dbReference>
<evidence type="ECO:0000256" key="1">
    <source>
        <dbReference type="ARBA" id="ARBA00006817"/>
    </source>
</evidence>
<name>A0ABY3RNG5_9MICO</name>
<evidence type="ECO:0000259" key="2">
    <source>
        <dbReference type="Pfam" id="PF08327"/>
    </source>
</evidence>
<sequence length="220" mass="22996">MVDVNAQVDAVTRGVRTEDVDGVLSRVQTLSQEYPSPIEDVWDAATSADRIPRWFLPVSGDLRLGGRYRLEGNAEGKILECAPPADGAAAYRVTWEYGGGVTWVTVRLTATGAASTRFELEHVARVDEVPPGFWEQFGPGATGVGWDGGLLGLALHLTGGDGPSPETAEAWAGTDEGRAFYRAAADAWGAAHEAAGAGADQARAAAAATYAFYTGTPAEG</sequence>
<protein>
    <submittedName>
        <fullName evidence="3">SRPBCC domain-containing protein</fullName>
    </submittedName>
</protein>
<dbReference type="RefSeq" id="WP_231819234.1">
    <property type="nucleotide sequence ID" value="NZ_CP082781.1"/>
</dbReference>
<dbReference type="EMBL" id="CP082781">
    <property type="protein sequence ID" value="UGS25349.1"/>
    <property type="molecule type" value="Genomic_DNA"/>
</dbReference>
<organism evidence="3 4">
    <name type="scientific">Microbacterium resistens</name>
    <dbReference type="NCBI Taxonomy" id="156977"/>
    <lineage>
        <taxon>Bacteria</taxon>
        <taxon>Bacillati</taxon>
        <taxon>Actinomycetota</taxon>
        <taxon>Actinomycetes</taxon>
        <taxon>Micrococcales</taxon>
        <taxon>Microbacteriaceae</taxon>
        <taxon>Microbacterium</taxon>
    </lineage>
</organism>
<dbReference type="Proteomes" id="UP001199642">
    <property type="component" value="Chromosome"/>
</dbReference>
<accession>A0ABY3RNG5</accession>
<dbReference type="SUPFAM" id="SSF55961">
    <property type="entry name" value="Bet v1-like"/>
    <property type="match status" value="1"/>
</dbReference>
<dbReference type="InterPro" id="IPR013538">
    <property type="entry name" value="ASHA1/2-like_C"/>
</dbReference>
<keyword evidence="4" id="KW-1185">Reference proteome</keyword>
<proteinExistence type="inferred from homology"/>
<evidence type="ECO:0000313" key="3">
    <source>
        <dbReference type="EMBL" id="UGS25349.1"/>
    </source>
</evidence>
<gene>
    <name evidence="3" type="ORF">K8F61_11705</name>
</gene>
<comment type="similarity">
    <text evidence="1">Belongs to the AHA1 family.</text>
</comment>
<dbReference type="Pfam" id="PF08327">
    <property type="entry name" value="AHSA1"/>
    <property type="match status" value="1"/>
</dbReference>
<feature type="domain" description="Activator of Hsp90 ATPase homologue 1/2-like C-terminal" evidence="2">
    <location>
        <begin position="37"/>
        <end position="132"/>
    </location>
</feature>
<evidence type="ECO:0000313" key="4">
    <source>
        <dbReference type="Proteomes" id="UP001199642"/>
    </source>
</evidence>
<reference evidence="3 4" key="1">
    <citation type="submission" date="2023-01" db="EMBL/GenBank/DDBJ databases">
        <title>Characterization of estradiol degrading bacteria Microbacterium sp. MZT7 and reveal degrading genes through genome analysis.</title>
        <authorList>
            <person name="Hao P."/>
            <person name="Gao Y."/>
        </authorList>
    </citation>
    <scope>NUCLEOTIDE SEQUENCE [LARGE SCALE GENOMIC DNA]</scope>
    <source>
        <strain evidence="3 4">MZT7</strain>
    </source>
</reference>
<dbReference type="Gene3D" id="3.30.530.20">
    <property type="match status" value="1"/>
</dbReference>